<comment type="caution">
    <text evidence="3">The sequence shown here is derived from an EMBL/GenBank/DDBJ whole genome shotgun (WGS) entry which is preliminary data.</text>
</comment>
<keyword evidence="3" id="KW-0378">Hydrolase</keyword>
<dbReference type="SMART" id="SM00487">
    <property type="entry name" value="DEXDc"/>
    <property type="match status" value="1"/>
</dbReference>
<keyword evidence="3" id="KW-0540">Nuclease</keyword>
<dbReference type="PROSITE" id="PS51192">
    <property type="entry name" value="HELICASE_ATP_BIND_1"/>
    <property type="match status" value="1"/>
</dbReference>
<organism evidence="3 4">
    <name type="scientific">Anaerotruncus colihominis</name>
    <dbReference type="NCBI Taxonomy" id="169435"/>
    <lineage>
        <taxon>Bacteria</taxon>
        <taxon>Bacillati</taxon>
        <taxon>Bacillota</taxon>
        <taxon>Clostridia</taxon>
        <taxon>Eubacteriales</taxon>
        <taxon>Oscillospiraceae</taxon>
        <taxon>Anaerotruncus</taxon>
    </lineage>
</organism>
<dbReference type="GO" id="GO:0003677">
    <property type="term" value="F:DNA binding"/>
    <property type="evidence" value="ECO:0007669"/>
    <property type="project" value="UniProtKB-KW"/>
</dbReference>
<reference evidence="4" key="1">
    <citation type="submission" date="2017-04" db="EMBL/GenBank/DDBJ databases">
        <title>Function of individual gut microbiota members based on whole genome sequencing of pure cultures obtained from chicken caecum.</title>
        <authorList>
            <person name="Medvecky M."/>
            <person name="Cejkova D."/>
            <person name="Polansky O."/>
            <person name="Karasova D."/>
            <person name="Kubasova T."/>
            <person name="Cizek A."/>
            <person name="Rychlik I."/>
        </authorList>
    </citation>
    <scope>NUCLEOTIDE SEQUENCE [LARGE SCALE GENOMIC DNA]</scope>
    <source>
        <strain evidence="4">An175</strain>
    </source>
</reference>
<gene>
    <name evidence="3" type="ORF">B5F11_00920</name>
</gene>
<dbReference type="Pfam" id="PF18766">
    <property type="entry name" value="SWI2_SNF2"/>
    <property type="match status" value="1"/>
</dbReference>
<dbReference type="InterPro" id="IPR014001">
    <property type="entry name" value="Helicase_ATP-bd"/>
</dbReference>
<dbReference type="InterPro" id="IPR007409">
    <property type="entry name" value="Restrct_endonuc_type1_HsdR_N"/>
</dbReference>
<dbReference type="SUPFAM" id="SSF52540">
    <property type="entry name" value="P-loop containing nucleoside triphosphate hydrolases"/>
    <property type="match status" value="1"/>
</dbReference>
<dbReference type="GO" id="GO:0009035">
    <property type="term" value="F:type I site-specific deoxyribonuclease activity"/>
    <property type="evidence" value="ECO:0007669"/>
    <property type="project" value="UniProtKB-EC"/>
</dbReference>
<dbReference type="Proteomes" id="UP000196386">
    <property type="component" value="Unassembled WGS sequence"/>
</dbReference>
<dbReference type="Pfam" id="PF04313">
    <property type="entry name" value="HSDR_N"/>
    <property type="match status" value="1"/>
</dbReference>
<evidence type="ECO:0000259" key="2">
    <source>
        <dbReference type="PROSITE" id="PS51192"/>
    </source>
</evidence>
<dbReference type="EMBL" id="NFKP01000001">
    <property type="protein sequence ID" value="OUP71470.1"/>
    <property type="molecule type" value="Genomic_DNA"/>
</dbReference>
<dbReference type="PANTHER" id="PTHR42927">
    <property type="entry name" value="HELICASE SUPERFAMILY 1 AND 2 DOMAIN-CONTAINING PROTEIN"/>
    <property type="match status" value="1"/>
</dbReference>
<dbReference type="InterPro" id="IPR027417">
    <property type="entry name" value="P-loop_NTPase"/>
</dbReference>
<dbReference type="Gene3D" id="3.40.50.300">
    <property type="entry name" value="P-loop containing nucleotide triphosphate hydrolases"/>
    <property type="match status" value="2"/>
</dbReference>
<evidence type="ECO:0000313" key="3">
    <source>
        <dbReference type="EMBL" id="OUP71470.1"/>
    </source>
</evidence>
<dbReference type="InterPro" id="IPR055180">
    <property type="entry name" value="HsdR_RecA-like_helicase_dom_2"/>
</dbReference>
<sequence length="1020" mass="116472">MPDNEKQFEQDIESFLISPAGGWQKASDAGYRASMDSGMALDLGTLVEFIKATQPIQWQRFEKQCNSDPEKKFYKAFENAVENDGLISVLRHGFKHRGIEFRVCYFKPESTLNDVAVKHYGQNICQCIRQWHYSGQNSNSVDMMLAVNGIPVVAIELKNQLTGQSVDNAKRQWMFDRDPKEPAFRLNHRILVFFAVDLYEAVMTTKLDGAKTYFLPFNQGSNGPGRDGGAGNPPSADGDYVTSYLWKNVLQKDSLLDVIQKFINLQVKKEKVPQKDGTQKEITKKSVIFPRYHQMDVVRQLIQDVRTNGPGKNYLVQHSAGSGKSNSIAWTAYRLASLHDDNNKPIFNSVVIVTDRTVLDAQLQETISGFDHTLGSVVTIDEKKSSKDLRDALNDGKRIIVTTLQKFPVIYEQVDDTTGKSFAIIVDEAHSSQTGQSAMKLKMALADTHDALKEYAELEGKAEDELEDSEDGLVREMITHGKHKNLSFFAFTATPKNKTLEMFGEEYADGSFHPFHIYSMRQAIEEGFILNVLENYTTYKTCFQIAKNTPDNPEVPTTKAIKTIRRFEELHPHNLQQKAAIIVETFRDVTKHKIGGKGKMMVVTASRLAAVRYYHEIKAYLEANHYDDIEILIAFSGSIKDPDEADGPEYTESGMNQDRAGNRVSEAQTKQVFHDEGDVLIVAEKYQTGFDEPLLHTMIVDKKLRDVKAVQTLSRLNRTYPGKEDTYILDFVNTKEEILEAFQPYYQETSLSEEINVDLIYKTQKQLREFKLYNDSDIETVTKIYFSPDAKKVGSVQAKISNALLPVAKAYNQLSKDDRYQFRRLIRAFVKWYNYISQIVRMFDKDLHKEYLFCSYLSKLIPAEPSTPWDLENRVKLEYYRLEKTFEGAITLEEKPTALEPAKTKKGVNMNTKRDPLEEVIEKINETYKGDFTEADRVLIGTLREKLLADKKLRKAAKVDGQQIFEKNVFPKIFDQTAQASYIESTETYTKLFEDTAKYKAVMVALAKELYRELRNGQEG</sequence>
<protein>
    <submittedName>
        <fullName evidence="3">Restriction endonuclease subunit R</fullName>
    </submittedName>
</protein>
<dbReference type="Gene3D" id="3.90.1570.50">
    <property type="match status" value="1"/>
</dbReference>
<feature type="region of interest" description="Disordered" evidence="1">
    <location>
        <begin position="643"/>
        <end position="664"/>
    </location>
</feature>
<dbReference type="RefSeq" id="WP_087299038.1">
    <property type="nucleotide sequence ID" value="NZ_NFKP01000001.1"/>
</dbReference>
<dbReference type="GO" id="GO:0009307">
    <property type="term" value="P:DNA restriction-modification system"/>
    <property type="evidence" value="ECO:0007669"/>
    <property type="project" value="UniProtKB-KW"/>
</dbReference>
<dbReference type="GO" id="GO:0005524">
    <property type="term" value="F:ATP binding"/>
    <property type="evidence" value="ECO:0007669"/>
    <property type="project" value="UniProtKB-KW"/>
</dbReference>
<dbReference type="Pfam" id="PF22679">
    <property type="entry name" value="T1R_D3-like"/>
    <property type="match status" value="1"/>
</dbReference>
<dbReference type="InterPro" id="IPR040980">
    <property type="entry name" value="SWI2_SNF2"/>
</dbReference>
<name>A0A1Y4N5V6_9FIRM</name>
<evidence type="ECO:0000256" key="1">
    <source>
        <dbReference type="SAM" id="MobiDB-lite"/>
    </source>
</evidence>
<evidence type="ECO:0000313" key="4">
    <source>
        <dbReference type="Proteomes" id="UP000196386"/>
    </source>
</evidence>
<feature type="domain" description="Helicase ATP-binding" evidence="2">
    <location>
        <begin position="305"/>
        <end position="513"/>
    </location>
</feature>
<accession>A0A1Y4N5V6</accession>
<dbReference type="PANTHER" id="PTHR42927:SF1">
    <property type="entry name" value="HELICASE SUPERFAMILY 1 AND 2 DOMAIN-CONTAINING PROTEIN"/>
    <property type="match status" value="1"/>
</dbReference>
<keyword evidence="3" id="KW-0255">Endonuclease</keyword>
<proteinExistence type="predicted"/>
<dbReference type="AlphaFoldDB" id="A0A1Y4N5V6"/>